<organism evidence="2 3">
    <name type="scientific">Tychonema bourrellyi FEM_GT703</name>
    <dbReference type="NCBI Taxonomy" id="2040638"/>
    <lineage>
        <taxon>Bacteria</taxon>
        <taxon>Bacillati</taxon>
        <taxon>Cyanobacteriota</taxon>
        <taxon>Cyanophyceae</taxon>
        <taxon>Oscillatoriophycideae</taxon>
        <taxon>Oscillatoriales</taxon>
        <taxon>Microcoleaceae</taxon>
        <taxon>Tychonema</taxon>
    </lineage>
</organism>
<dbReference type="InterPro" id="IPR005835">
    <property type="entry name" value="NTP_transferase_dom"/>
</dbReference>
<dbReference type="NCBIfam" id="TIGR02623">
    <property type="entry name" value="G1P_cyt_trans"/>
    <property type="match status" value="1"/>
</dbReference>
<dbReference type="InterPro" id="IPR046981">
    <property type="entry name" value="G1P_cyt_trans"/>
</dbReference>
<evidence type="ECO:0000313" key="2">
    <source>
        <dbReference type="EMBL" id="PHX56323.1"/>
    </source>
</evidence>
<dbReference type="OrthoDB" id="9801899at2"/>
<evidence type="ECO:0000259" key="1">
    <source>
        <dbReference type="Pfam" id="PF00483"/>
    </source>
</evidence>
<feature type="domain" description="Nucleotidyl transferase" evidence="1">
    <location>
        <begin position="3"/>
        <end position="201"/>
    </location>
</feature>
<dbReference type="GO" id="GO:0047343">
    <property type="term" value="F:glucose-1-phosphate cytidylyltransferase activity"/>
    <property type="evidence" value="ECO:0007669"/>
    <property type="project" value="InterPro"/>
</dbReference>
<accession>A0A2G4F3G8</accession>
<name>A0A2G4F3G8_9CYAN</name>
<dbReference type="SUPFAM" id="SSF53448">
    <property type="entry name" value="Nucleotide-diphospho-sugar transferases"/>
    <property type="match status" value="1"/>
</dbReference>
<dbReference type="GO" id="GO:0009243">
    <property type="term" value="P:O antigen biosynthetic process"/>
    <property type="evidence" value="ECO:0007669"/>
    <property type="project" value="InterPro"/>
</dbReference>
<dbReference type="RefSeq" id="WP_096830062.1">
    <property type="nucleotide sequence ID" value="NZ_NXIB02000023.1"/>
</dbReference>
<dbReference type="Pfam" id="PF00483">
    <property type="entry name" value="NTP_transferase"/>
    <property type="match status" value="1"/>
</dbReference>
<gene>
    <name evidence="2" type="primary">rfbF</name>
    <name evidence="2" type="ORF">CP500_005930</name>
</gene>
<dbReference type="InterPro" id="IPR013446">
    <property type="entry name" value="G1P_cyt_trans-like"/>
</dbReference>
<dbReference type="PANTHER" id="PTHR47183">
    <property type="entry name" value="GLUCOSE-1-PHOSPHATE CYTIDYLYLTRANSFERASE-RELATED"/>
    <property type="match status" value="1"/>
</dbReference>
<dbReference type="InterPro" id="IPR029044">
    <property type="entry name" value="Nucleotide-diphossugar_trans"/>
</dbReference>
<sequence>MQVVILAGGLGTRLREETEFRPKPLVDVGGYPILWHIMKIYAHYNFQDFIVCLGYRGNMIKEYFLNYEAMNNDFTICLGRKNSITYQEEYREQKFNVTLAETGLASMTGGRVKRIEKYIDRDNFMVTYGDGVADVNVAELLAFHKAHGKLATVTTFRPISRFGILDVDSQGRVLEFSEKPQIDGWISVGYMVFNRRVFEYLGGDDCILEQEPMQRLAADGELMAYRHNGFFFAMDTFREYKYLNELWDRGEAPWKVWE</sequence>
<keyword evidence="2" id="KW-0548">Nucleotidyltransferase</keyword>
<proteinExistence type="predicted"/>
<dbReference type="EMBL" id="NXIB02000023">
    <property type="protein sequence ID" value="PHX56323.1"/>
    <property type="molecule type" value="Genomic_DNA"/>
</dbReference>
<dbReference type="PANTHER" id="PTHR47183:SF1">
    <property type="entry name" value="GLUCOSE-1-PHOSPHATE CYTIDYLYLTRANSFERASE"/>
    <property type="match status" value="1"/>
</dbReference>
<protein>
    <submittedName>
        <fullName evidence="2">Glucose-1-phosphate cytidylyltransferase</fullName>
    </submittedName>
</protein>
<comment type="caution">
    <text evidence="2">The sequence shown here is derived from an EMBL/GenBank/DDBJ whole genome shotgun (WGS) entry which is preliminary data.</text>
</comment>
<dbReference type="Gene3D" id="3.90.550.10">
    <property type="entry name" value="Spore Coat Polysaccharide Biosynthesis Protein SpsA, Chain A"/>
    <property type="match status" value="1"/>
</dbReference>
<dbReference type="Proteomes" id="UP000226442">
    <property type="component" value="Unassembled WGS sequence"/>
</dbReference>
<reference evidence="2" key="1">
    <citation type="submission" date="2017-10" db="EMBL/GenBank/DDBJ databases">
        <title>Draft genome sequence of the planktic cyanobacteria Tychonema bourrellyi isolated from alpine lentic freshwater.</title>
        <authorList>
            <person name="Tett A."/>
            <person name="Armanini F."/>
            <person name="Asnicar F."/>
            <person name="Boscaini A."/>
            <person name="Pasolli E."/>
            <person name="Zolfo M."/>
            <person name="Donati C."/>
            <person name="Salmaso N."/>
            <person name="Segata N."/>
        </authorList>
    </citation>
    <scope>NUCLEOTIDE SEQUENCE</scope>
    <source>
        <strain evidence="2">FEM_GT703</strain>
    </source>
</reference>
<dbReference type="AlphaFoldDB" id="A0A2G4F3G8"/>
<dbReference type="CDD" id="cd02524">
    <property type="entry name" value="G1P_cytidylyltransferase"/>
    <property type="match status" value="1"/>
</dbReference>
<keyword evidence="2" id="KW-0808">Transferase</keyword>
<keyword evidence="3" id="KW-1185">Reference proteome</keyword>
<evidence type="ECO:0000313" key="3">
    <source>
        <dbReference type="Proteomes" id="UP000226442"/>
    </source>
</evidence>